<feature type="compositionally biased region" description="Basic and acidic residues" evidence="1">
    <location>
        <begin position="70"/>
        <end position="83"/>
    </location>
</feature>
<keyword evidence="4" id="KW-1185">Reference proteome</keyword>
<sequence>MRLRLTLLAGLAVASAAGLVQARQQTPAPKPATPTAQPAPAPAAPLPAEPEEAPPGPISAAPKPPPPPEETAREKPAVTEKPKTQAVEKPAEPLRRTRGGAAIIQALDKVTAETLRFEAPIGQAVRYKSLVITVRACETTASDEDAQDSAAYMTIDSQPKPPTGRAPPPPRQVFRGWMYASSPGLNPLEHPVYDAWLIACRASGPAPAKR</sequence>
<feature type="signal peptide" evidence="2">
    <location>
        <begin position="1"/>
        <end position="22"/>
    </location>
</feature>
<organism evidence="3 4">
    <name type="scientific">Caulobacter mirabilis</name>
    <dbReference type="NCBI Taxonomy" id="69666"/>
    <lineage>
        <taxon>Bacteria</taxon>
        <taxon>Pseudomonadati</taxon>
        <taxon>Pseudomonadota</taxon>
        <taxon>Alphaproteobacteria</taxon>
        <taxon>Caulobacterales</taxon>
        <taxon>Caulobacteraceae</taxon>
        <taxon>Caulobacter</taxon>
    </lineage>
</organism>
<dbReference type="InterPro" id="IPR019225">
    <property type="entry name" value="DUF2155"/>
</dbReference>
<proteinExistence type="predicted"/>
<evidence type="ECO:0000256" key="1">
    <source>
        <dbReference type="SAM" id="MobiDB-lite"/>
    </source>
</evidence>
<name>A0A2D2AYW3_9CAUL</name>
<dbReference type="RefSeq" id="WP_099622458.1">
    <property type="nucleotide sequence ID" value="NZ_CP024201.1"/>
</dbReference>
<keyword evidence="2" id="KW-0732">Signal</keyword>
<dbReference type="KEGG" id="cmb:CSW64_12660"/>
<feature type="region of interest" description="Disordered" evidence="1">
    <location>
        <begin position="19"/>
        <end position="96"/>
    </location>
</feature>
<feature type="compositionally biased region" description="Pro residues" evidence="1">
    <location>
        <begin position="28"/>
        <end position="69"/>
    </location>
</feature>
<evidence type="ECO:0000313" key="4">
    <source>
        <dbReference type="Proteomes" id="UP000228945"/>
    </source>
</evidence>
<evidence type="ECO:0000313" key="3">
    <source>
        <dbReference type="EMBL" id="ATQ43206.1"/>
    </source>
</evidence>
<dbReference type="AlphaFoldDB" id="A0A2D2AYW3"/>
<dbReference type="Pfam" id="PF09923">
    <property type="entry name" value="DUF2155"/>
    <property type="match status" value="1"/>
</dbReference>
<evidence type="ECO:0000256" key="2">
    <source>
        <dbReference type="SAM" id="SignalP"/>
    </source>
</evidence>
<dbReference type="Proteomes" id="UP000228945">
    <property type="component" value="Chromosome"/>
</dbReference>
<protein>
    <recommendedName>
        <fullName evidence="5">DUF2155 domain-containing protein</fullName>
    </recommendedName>
</protein>
<dbReference type="EMBL" id="CP024201">
    <property type="protein sequence ID" value="ATQ43206.1"/>
    <property type="molecule type" value="Genomic_DNA"/>
</dbReference>
<evidence type="ECO:0008006" key="5">
    <source>
        <dbReference type="Google" id="ProtNLM"/>
    </source>
</evidence>
<dbReference type="OrthoDB" id="9810376at2"/>
<feature type="chain" id="PRO_5013595082" description="DUF2155 domain-containing protein" evidence="2">
    <location>
        <begin position="23"/>
        <end position="210"/>
    </location>
</feature>
<reference evidence="3 4" key="1">
    <citation type="submission" date="2017-10" db="EMBL/GenBank/DDBJ databases">
        <title>Genome sequence of Caulobacter mirabilis FWC38.</title>
        <authorList>
            <person name="Fiebig A."/>
            <person name="Crosson S."/>
        </authorList>
    </citation>
    <scope>NUCLEOTIDE SEQUENCE [LARGE SCALE GENOMIC DNA]</scope>
    <source>
        <strain evidence="3 4">FWC 38</strain>
    </source>
</reference>
<accession>A0A2D2AYW3</accession>
<gene>
    <name evidence="3" type="ORF">CSW64_12660</name>
</gene>